<feature type="region of interest" description="Disordered" evidence="1">
    <location>
        <begin position="66"/>
        <end position="87"/>
    </location>
</feature>
<keyword evidence="3" id="KW-1185">Reference proteome</keyword>
<dbReference type="Gene3D" id="3.40.50.1820">
    <property type="entry name" value="alpha/beta hydrolase"/>
    <property type="match status" value="1"/>
</dbReference>
<dbReference type="Proteomes" id="UP001413721">
    <property type="component" value="Unassembled WGS sequence"/>
</dbReference>
<dbReference type="EMBL" id="JBBKTW010000002">
    <property type="protein sequence ID" value="MEN2988096.1"/>
    <property type="molecule type" value="Genomic_DNA"/>
</dbReference>
<gene>
    <name evidence="2" type="ORF">WG926_07255</name>
</gene>
<reference evidence="2 3" key="1">
    <citation type="submission" date="2024-03" db="EMBL/GenBank/DDBJ databases">
        <title>High-quality draft genome sequencing of Tistrella sp. BH-R2-4.</title>
        <authorList>
            <person name="Dong C."/>
        </authorList>
    </citation>
    <scope>NUCLEOTIDE SEQUENCE [LARGE SCALE GENOMIC DNA]</scope>
    <source>
        <strain evidence="2 3">BH-R2-4</strain>
    </source>
</reference>
<evidence type="ECO:0000313" key="3">
    <source>
        <dbReference type="Proteomes" id="UP001413721"/>
    </source>
</evidence>
<dbReference type="SUPFAM" id="SSF53474">
    <property type="entry name" value="alpha/beta-Hydrolases"/>
    <property type="match status" value="1"/>
</dbReference>
<evidence type="ECO:0000256" key="1">
    <source>
        <dbReference type="SAM" id="MobiDB-lite"/>
    </source>
</evidence>
<proteinExistence type="predicted"/>
<feature type="compositionally biased region" description="Polar residues" evidence="1">
    <location>
        <begin position="67"/>
        <end position="87"/>
    </location>
</feature>
<dbReference type="RefSeq" id="WP_345937035.1">
    <property type="nucleotide sequence ID" value="NZ_JBBKTW010000002.1"/>
</dbReference>
<evidence type="ECO:0008006" key="4">
    <source>
        <dbReference type="Google" id="ProtNLM"/>
    </source>
</evidence>
<organism evidence="2 3">
    <name type="scientific">Tistrella arctica</name>
    <dbReference type="NCBI Taxonomy" id="3133430"/>
    <lineage>
        <taxon>Bacteria</taxon>
        <taxon>Pseudomonadati</taxon>
        <taxon>Pseudomonadota</taxon>
        <taxon>Alphaproteobacteria</taxon>
        <taxon>Geminicoccales</taxon>
        <taxon>Geminicoccaceae</taxon>
        <taxon>Tistrella</taxon>
    </lineage>
</organism>
<dbReference type="InterPro" id="IPR029058">
    <property type="entry name" value="AB_hydrolase_fold"/>
</dbReference>
<name>A0ABU9YH24_9PROT</name>
<sequence length="87" mass="9452">MMGMLNVLKIGAVDLVAHDIGGMITRASHAFAARDRDQIRRAVLMTPPIGPVLTIRSWISDLCRKTSPGSAWPSTHGATRSPATRWT</sequence>
<accession>A0ABU9YH24</accession>
<evidence type="ECO:0000313" key="2">
    <source>
        <dbReference type="EMBL" id="MEN2988096.1"/>
    </source>
</evidence>
<comment type="caution">
    <text evidence="2">The sequence shown here is derived from an EMBL/GenBank/DDBJ whole genome shotgun (WGS) entry which is preliminary data.</text>
</comment>
<protein>
    <recommendedName>
        <fullName evidence="4">AB hydrolase-1 domain-containing protein</fullName>
    </recommendedName>
</protein>